<dbReference type="EMBL" id="AZGY01000003">
    <property type="protein sequence ID" value="KZZ99662.1"/>
    <property type="molecule type" value="Genomic_DNA"/>
</dbReference>
<accession>A0A162IX54</accession>
<dbReference type="AlphaFoldDB" id="A0A162IX54"/>
<dbReference type="Proteomes" id="UP000078544">
    <property type="component" value="Unassembled WGS sequence"/>
</dbReference>
<protein>
    <recommendedName>
        <fullName evidence="4">Infection structure specific protein</fullName>
    </recommendedName>
</protein>
<gene>
    <name evidence="2" type="ORF">AAL_02234</name>
</gene>
<keyword evidence="3" id="KW-1185">Reference proteome</keyword>
<proteinExistence type="predicted"/>
<evidence type="ECO:0008006" key="4">
    <source>
        <dbReference type="Google" id="ProtNLM"/>
    </source>
</evidence>
<sequence length="153" mass="15332">MQTKIFLVAVAGTAFASNLQPRQTVDTACLSIIQSVPTPPPSLLSALAPNAAGVTNICALSVPSSLSGEFSSFVSAESSWFQANKDQLTKCSFFNQVKSITALDCKAAGSGTAQTASVTGTNTAATATRTNAAAREGGMAAAVIAAGFALAAL</sequence>
<evidence type="ECO:0000313" key="2">
    <source>
        <dbReference type="EMBL" id="KZZ99662.1"/>
    </source>
</evidence>
<keyword evidence="1" id="KW-0732">Signal</keyword>
<evidence type="ECO:0000313" key="3">
    <source>
        <dbReference type="Proteomes" id="UP000078544"/>
    </source>
</evidence>
<evidence type="ECO:0000256" key="1">
    <source>
        <dbReference type="SAM" id="SignalP"/>
    </source>
</evidence>
<comment type="caution">
    <text evidence="2">The sequence shown here is derived from an EMBL/GenBank/DDBJ whole genome shotgun (WGS) entry which is preliminary data.</text>
</comment>
<dbReference type="OrthoDB" id="3561078at2759"/>
<name>A0A162IX54_9HYPO</name>
<organism evidence="2 3">
    <name type="scientific">Moelleriella libera RCEF 2490</name>
    <dbReference type="NCBI Taxonomy" id="1081109"/>
    <lineage>
        <taxon>Eukaryota</taxon>
        <taxon>Fungi</taxon>
        <taxon>Dikarya</taxon>
        <taxon>Ascomycota</taxon>
        <taxon>Pezizomycotina</taxon>
        <taxon>Sordariomycetes</taxon>
        <taxon>Hypocreomycetidae</taxon>
        <taxon>Hypocreales</taxon>
        <taxon>Clavicipitaceae</taxon>
        <taxon>Moelleriella</taxon>
    </lineage>
</organism>
<feature type="chain" id="PRO_5007835624" description="Infection structure specific protein" evidence="1">
    <location>
        <begin position="17"/>
        <end position="153"/>
    </location>
</feature>
<feature type="signal peptide" evidence="1">
    <location>
        <begin position="1"/>
        <end position="16"/>
    </location>
</feature>
<dbReference type="STRING" id="1081109.A0A162IX54"/>
<reference evidence="2 3" key="1">
    <citation type="journal article" date="2016" name="Genome Biol. Evol.">
        <title>Divergent and convergent evolution of fungal pathogenicity.</title>
        <authorList>
            <person name="Shang Y."/>
            <person name="Xiao G."/>
            <person name="Zheng P."/>
            <person name="Cen K."/>
            <person name="Zhan S."/>
            <person name="Wang C."/>
        </authorList>
    </citation>
    <scope>NUCLEOTIDE SEQUENCE [LARGE SCALE GENOMIC DNA]</scope>
    <source>
        <strain evidence="2 3">RCEF 2490</strain>
    </source>
</reference>